<dbReference type="AlphaFoldDB" id="A0A9Q0C447"/>
<dbReference type="Proteomes" id="UP001151287">
    <property type="component" value="Unassembled WGS sequence"/>
</dbReference>
<comment type="function">
    <text evidence="6">Glucosyltransferase involved in the last step of benzoxazinoid glucoside biosynthesis. Catalyzes the glucosylation of hydroxamic acids utilizing UDP-glucose as glucose doner, reducing the toxicity of these natural insecticides for storage. Can use DIMBOA and DIBOA as substrates, HMBOA (2-hydroxy-7-methoxy-2H-1,4-benzoxazin-3(4H)-one) and HBOA (2-hydroxy-2H-1,4-benzoxazin-3(4H)-one) with a lower efficiency, but not indole acetic acid or quercitin.</text>
</comment>
<comment type="caution">
    <text evidence="8">The sequence shown here is derived from an EMBL/GenBank/DDBJ whole genome shotgun (WGS) entry which is preliminary data.</text>
</comment>
<comment type="similarity">
    <text evidence="1">Belongs to the UDP-glycosyltransferase family.</text>
</comment>
<evidence type="ECO:0000313" key="8">
    <source>
        <dbReference type="EMBL" id="KAJ1686887.1"/>
    </source>
</evidence>
<keyword evidence="2" id="KW-0328">Glycosyltransferase</keyword>
<comment type="catalytic activity">
    <reaction evidence="4">
        <text>DIBOA + UDP-alpha-D-glucose = DIBOA beta-D-glucoside + UDP + H(+)</text>
        <dbReference type="Rhea" id="RHEA:33955"/>
        <dbReference type="ChEBI" id="CHEBI:15378"/>
        <dbReference type="ChEBI" id="CHEBI:58223"/>
        <dbReference type="ChEBI" id="CHEBI:58885"/>
        <dbReference type="ChEBI" id="CHEBI:63558"/>
        <dbReference type="ChEBI" id="CHEBI:63670"/>
        <dbReference type="EC" id="2.4.1.202"/>
    </reaction>
</comment>
<evidence type="ECO:0000313" key="9">
    <source>
        <dbReference type="Proteomes" id="UP001151287"/>
    </source>
</evidence>
<dbReference type="Pfam" id="PF00201">
    <property type="entry name" value="UDPGT"/>
    <property type="match status" value="1"/>
</dbReference>
<comment type="catalytic activity">
    <reaction evidence="5">
        <text>DIMBOA + UDP-alpha-D-glucose = DIMBOA beta-D-glucoside + UDP + H(+)</text>
        <dbReference type="Rhea" id="RHEA:15541"/>
        <dbReference type="ChEBI" id="CHEBI:15378"/>
        <dbReference type="ChEBI" id="CHEBI:18048"/>
        <dbReference type="ChEBI" id="CHEBI:37573"/>
        <dbReference type="ChEBI" id="CHEBI:58223"/>
        <dbReference type="ChEBI" id="CHEBI:58885"/>
        <dbReference type="EC" id="2.4.1.202"/>
    </reaction>
</comment>
<dbReference type="SUPFAM" id="SSF53756">
    <property type="entry name" value="UDP-Glycosyltransferase/glycogen phosphorylase"/>
    <property type="match status" value="1"/>
</dbReference>
<evidence type="ECO:0000256" key="3">
    <source>
        <dbReference type="ARBA" id="ARBA00022679"/>
    </source>
</evidence>
<dbReference type="EMBL" id="JAMQYH010000005">
    <property type="protein sequence ID" value="KAJ1686887.1"/>
    <property type="molecule type" value="Genomic_DNA"/>
</dbReference>
<dbReference type="InterPro" id="IPR002213">
    <property type="entry name" value="UDP_glucos_trans"/>
</dbReference>
<sequence>MHCNLTLRVAVPNDRSIIGNIHTLMGKRVLLFPVPYQGHINPMLELAAILHSRGFSITIFHTNFNPIDSTKYPSYRFVLVDDGEISSQFESTVENTVHRLIAWNNSCEQLFHDCLTNVISDKNEEPVACLIRDTHWYNLQYLANKLGVPTLVLRTGSAASLNWFMTFSQLLKKGFIPVQESQLDMPVAEIAPLRMKDLPRVGNCSREAINNLFTNDMEAIRASSGVIVNTFDAIDNKEVEKFREAIPVPVFCIGPLYKFSLMASSSLLNEDRTCLEWLETQAPGSVLYVSFGSLACMNYEEFIEIAWGLANGNQPFIWVVRPGSILGKDEVDLPDGFIEATKGDGKIVSWAPQREVLAHEAVGAFWTHNGWNSTLEAICEGVPMICRPQFSDQMGNAQYVTRVWKVGIELEGKLERGKIEKAIKQLMKDDEGAEIRQRMRSMKNEASCCIKSDGSSSINIDKLMDVISSS</sequence>
<dbReference type="CDD" id="cd03784">
    <property type="entry name" value="GT1_Gtf-like"/>
    <property type="match status" value="1"/>
</dbReference>
<dbReference type="FunFam" id="3.40.50.2000:FF:000040">
    <property type="entry name" value="UDP-glycosyltransferase 76C1"/>
    <property type="match status" value="1"/>
</dbReference>
<proteinExistence type="inferred from homology"/>
<dbReference type="OrthoDB" id="5835829at2759"/>
<evidence type="ECO:0000256" key="6">
    <source>
        <dbReference type="ARBA" id="ARBA00058304"/>
    </source>
</evidence>
<evidence type="ECO:0000256" key="7">
    <source>
        <dbReference type="ARBA" id="ARBA00066799"/>
    </source>
</evidence>
<dbReference type="PANTHER" id="PTHR11926:SF1494">
    <property type="entry name" value="FLAVONOL 3-O-GLUCOSYLTRANSFERASE UGT76E12-RELATED"/>
    <property type="match status" value="1"/>
</dbReference>
<evidence type="ECO:0000256" key="1">
    <source>
        <dbReference type="ARBA" id="ARBA00009995"/>
    </source>
</evidence>
<keyword evidence="3" id="KW-0808">Transferase</keyword>
<evidence type="ECO:0000256" key="4">
    <source>
        <dbReference type="ARBA" id="ARBA00051876"/>
    </source>
</evidence>
<dbReference type="PANTHER" id="PTHR11926">
    <property type="entry name" value="GLUCOSYL/GLUCURONOSYL TRANSFERASES"/>
    <property type="match status" value="1"/>
</dbReference>
<name>A0A9Q0C447_9POAL</name>
<dbReference type="Gene3D" id="3.40.50.2000">
    <property type="entry name" value="Glycogen Phosphorylase B"/>
    <property type="match status" value="2"/>
</dbReference>
<protein>
    <recommendedName>
        <fullName evidence="7">2,4-dihydroxy-7-methoxy-2H-1,4-benzoxazin-3(4H)-one 2-D-glucosyltransferase</fullName>
        <ecNumber evidence="7">2.4.1.202</ecNumber>
    </recommendedName>
</protein>
<dbReference type="FunFam" id="3.40.50.2000:FF:000120">
    <property type="entry name" value="UDP-glycosyltransferase 76C1"/>
    <property type="match status" value="1"/>
</dbReference>
<dbReference type="GO" id="GO:0080044">
    <property type="term" value="F:quercetin 7-O-glucosyltransferase activity"/>
    <property type="evidence" value="ECO:0007669"/>
    <property type="project" value="TreeGrafter"/>
</dbReference>
<dbReference type="EC" id="2.4.1.202" evidence="7"/>
<accession>A0A9Q0C447</accession>
<keyword evidence="9" id="KW-1185">Reference proteome</keyword>
<dbReference type="GO" id="GO:0080043">
    <property type="term" value="F:quercetin 3-O-glucosyltransferase activity"/>
    <property type="evidence" value="ECO:0007669"/>
    <property type="project" value="TreeGrafter"/>
</dbReference>
<gene>
    <name evidence="8" type="ORF">LUZ63_018277</name>
</gene>
<evidence type="ECO:0000256" key="2">
    <source>
        <dbReference type="ARBA" id="ARBA00022676"/>
    </source>
</evidence>
<dbReference type="GO" id="GO:0047254">
    <property type="term" value="F:2,4-dihydroxy-7-methoxy-2H-1,4-benzoxazin-3(4H)-one 2-D-glucosyltransferase activity"/>
    <property type="evidence" value="ECO:0007669"/>
    <property type="project" value="UniProtKB-EC"/>
</dbReference>
<reference evidence="8" key="1">
    <citation type="journal article" date="2022" name="Cell">
        <title>Repeat-based holocentromeres influence genome architecture and karyotype evolution.</title>
        <authorList>
            <person name="Hofstatter P.G."/>
            <person name="Thangavel G."/>
            <person name="Lux T."/>
            <person name="Neumann P."/>
            <person name="Vondrak T."/>
            <person name="Novak P."/>
            <person name="Zhang M."/>
            <person name="Costa L."/>
            <person name="Castellani M."/>
            <person name="Scott A."/>
            <person name="Toegelov H."/>
            <person name="Fuchs J."/>
            <person name="Mata-Sucre Y."/>
            <person name="Dias Y."/>
            <person name="Vanzela A.L.L."/>
            <person name="Huettel B."/>
            <person name="Almeida C.C.S."/>
            <person name="Simkova H."/>
            <person name="Souza G."/>
            <person name="Pedrosa-Harand A."/>
            <person name="Macas J."/>
            <person name="Mayer K.F.X."/>
            <person name="Houben A."/>
            <person name="Marques A."/>
        </authorList>
    </citation>
    <scope>NUCLEOTIDE SEQUENCE</scope>
    <source>
        <strain evidence="8">RhyBre1mFocal</strain>
    </source>
</reference>
<organism evidence="8 9">
    <name type="scientific">Rhynchospora breviuscula</name>
    <dbReference type="NCBI Taxonomy" id="2022672"/>
    <lineage>
        <taxon>Eukaryota</taxon>
        <taxon>Viridiplantae</taxon>
        <taxon>Streptophyta</taxon>
        <taxon>Embryophyta</taxon>
        <taxon>Tracheophyta</taxon>
        <taxon>Spermatophyta</taxon>
        <taxon>Magnoliopsida</taxon>
        <taxon>Liliopsida</taxon>
        <taxon>Poales</taxon>
        <taxon>Cyperaceae</taxon>
        <taxon>Cyperoideae</taxon>
        <taxon>Rhynchosporeae</taxon>
        <taxon>Rhynchospora</taxon>
    </lineage>
</organism>
<evidence type="ECO:0000256" key="5">
    <source>
        <dbReference type="ARBA" id="ARBA00052327"/>
    </source>
</evidence>